<evidence type="ECO:0000256" key="2">
    <source>
        <dbReference type="ARBA" id="ARBA00022980"/>
    </source>
</evidence>
<reference evidence="9 11" key="3">
    <citation type="submission" date="2019-07" db="EMBL/GenBank/DDBJ databases">
        <title>Criibacterium bergeronii gen. nov., sp. nov. isolated from human clinical samples.</title>
        <authorList>
            <person name="Maheux A.F."/>
            <person name="Boudreau D.K."/>
            <person name="Berube E."/>
            <person name="Brodeur S."/>
            <person name="Bernard K.A."/>
            <person name="Abed J.Y."/>
            <person name="Ducrey E."/>
            <person name="Guay E.F."/>
            <person name="Raymond F."/>
            <person name="Corbeil J."/>
            <person name="Domingo M.-C."/>
            <person name="Roy P.H."/>
            <person name="Boissinot M."/>
            <person name="Tocheva E.I."/>
            <person name="Omar R.F."/>
        </authorList>
    </citation>
    <scope>NUCLEOTIDE SEQUENCE [LARGE SCALE GENOMIC DNA]</scope>
    <source>
        <strain evidence="9 11">CCRI-24246</strain>
    </source>
</reference>
<dbReference type="InterPro" id="IPR036899">
    <property type="entry name" value="Ribosomal_uL13_sf"/>
</dbReference>
<evidence type="ECO:0000313" key="8">
    <source>
        <dbReference type="EMBL" id="RDY20966.1"/>
    </source>
</evidence>
<dbReference type="InterPro" id="IPR023563">
    <property type="entry name" value="Ribosomal_uL13_CS"/>
</dbReference>
<comment type="subunit">
    <text evidence="5">Part of the 50S ribosomal subunit.</text>
</comment>
<dbReference type="Proteomes" id="UP000319424">
    <property type="component" value="Unassembled WGS sequence"/>
</dbReference>
<proteinExistence type="inferred from homology"/>
<dbReference type="PANTHER" id="PTHR11545:SF2">
    <property type="entry name" value="LARGE RIBOSOMAL SUBUNIT PROTEIN UL13M"/>
    <property type="match status" value="1"/>
</dbReference>
<dbReference type="OrthoDB" id="9801330at2"/>
<dbReference type="PROSITE" id="PS00783">
    <property type="entry name" value="RIBOSOMAL_L13"/>
    <property type="match status" value="1"/>
</dbReference>
<evidence type="ECO:0000256" key="1">
    <source>
        <dbReference type="ARBA" id="ARBA00006227"/>
    </source>
</evidence>
<dbReference type="GO" id="GO:0017148">
    <property type="term" value="P:negative regulation of translation"/>
    <property type="evidence" value="ECO:0007669"/>
    <property type="project" value="TreeGrafter"/>
</dbReference>
<dbReference type="HAMAP" id="MF_01366">
    <property type="entry name" value="Ribosomal_uL13"/>
    <property type="match status" value="1"/>
</dbReference>
<reference evidence="8 10" key="1">
    <citation type="journal article" date="2016" name="Genome Announc.">
        <title>Draft Genome Sequence of Criibacterium bergeronii gen. nov., sp. nov., Strain CCRI-22567T, Isolated from a Vaginal Sample from a Woman with Bacterial Vaginosis.</title>
        <authorList>
            <person name="Maheux A.F."/>
            <person name="Berube E."/>
            <person name="Boudreau D.K."/>
            <person name="Raymond F."/>
            <person name="Corbeil J."/>
            <person name="Roy P.H."/>
            <person name="Boissinot M."/>
            <person name="Omar R.F."/>
        </authorList>
    </citation>
    <scope>NUCLEOTIDE SEQUENCE [LARGE SCALE GENOMIC DNA]</scope>
    <source>
        <strain evidence="8 10">CCRI-22567</strain>
    </source>
</reference>
<keyword evidence="10" id="KW-1185">Reference proteome</keyword>
<evidence type="ECO:0000313" key="10">
    <source>
        <dbReference type="Proteomes" id="UP000093352"/>
    </source>
</evidence>
<dbReference type="Proteomes" id="UP000093352">
    <property type="component" value="Unassembled WGS sequence"/>
</dbReference>
<keyword evidence="3 5" id="KW-0687">Ribonucleoprotein</keyword>
<evidence type="ECO:0000313" key="9">
    <source>
        <dbReference type="EMBL" id="TRW26996.1"/>
    </source>
</evidence>
<reference evidence="8" key="2">
    <citation type="submission" date="2018-07" db="EMBL/GenBank/DDBJ databases">
        <authorList>
            <person name="Quirk P.G."/>
            <person name="Krulwich T.A."/>
        </authorList>
    </citation>
    <scope>NUCLEOTIDE SEQUENCE</scope>
    <source>
        <strain evidence="8">CCRI-22567</strain>
    </source>
</reference>
<accession>A0A371IKH6</accession>
<dbReference type="InterPro" id="IPR005822">
    <property type="entry name" value="Ribosomal_uL13"/>
</dbReference>
<dbReference type="EMBL" id="MBEW02000016">
    <property type="protein sequence ID" value="RDY20966.1"/>
    <property type="molecule type" value="Genomic_DNA"/>
</dbReference>
<sequence length="143" mass="16481">MKCYLQKPSEVERKWYLVDAKGKTLGRLSTEIATVLRGKNKVTFTPNVDGGDYVVVINAEQVQVTGKKRQNKVYRHHTGYIGNLKEINFDKLLVKNPTKIIEYSVRGMLPKNKLRADMMKRLRIFAGPEHPHQAQKVEVLEFN</sequence>
<dbReference type="AlphaFoldDB" id="A0A371IKH6"/>
<dbReference type="STRING" id="1871336.BBG48_09710"/>
<dbReference type="InterPro" id="IPR005823">
    <property type="entry name" value="Ribosomal_uL13_bac-type"/>
</dbReference>
<dbReference type="CDD" id="cd00392">
    <property type="entry name" value="Ribosomal_L13"/>
    <property type="match status" value="1"/>
</dbReference>
<dbReference type="SUPFAM" id="SSF52161">
    <property type="entry name" value="Ribosomal protein L13"/>
    <property type="match status" value="1"/>
</dbReference>
<dbReference type="PIRSF" id="PIRSF002181">
    <property type="entry name" value="Ribosomal_L13"/>
    <property type="match status" value="1"/>
</dbReference>
<comment type="function">
    <text evidence="5 7">This protein is one of the early assembly proteins of the 50S ribosomal subunit, although it is not seen to bind rRNA by itself. It is important during the early stages of 50S assembly.</text>
</comment>
<evidence type="ECO:0000256" key="4">
    <source>
        <dbReference type="ARBA" id="ARBA00035201"/>
    </source>
</evidence>
<organism evidence="8 10">
    <name type="scientific">Criibacterium bergeronii</name>
    <dbReference type="NCBI Taxonomy" id="1871336"/>
    <lineage>
        <taxon>Bacteria</taxon>
        <taxon>Bacillati</taxon>
        <taxon>Bacillota</taxon>
        <taxon>Clostridia</taxon>
        <taxon>Peptostreptococcales</taxon>
        <taxon>Filifactoraceae</taxon>
        <taxon>Criibacterium</taxon>
    </lineage>
</organism>
<dbReference type="GO" id="GO:0022625">
    <property type="term" value="C:cytosolic large ribosomal subunit"/>
    <property type="evidence" value="ECO:0007669"/>
    <property type="project" value="TreeGrafter"/>
</dbReference>
<gene>
    <name evidence="5 7 9" type="primary">rplM</name>
    <name evidence="8" type="ORF">BBG48_007500</name>
    <name evidence="9" type="ORF">FL857_04615</name>
</gene>
<comment type="caution">
    <text evidence="8">The sequence shown here is derived from an EMBL/GenBank/DDBJ whole genome shotgun (WGS) entry which is preliminary data.</text>
</comment>
<dbReference type="GO" id="GO:0003729">
    <property type="term" value="F:mRNA binding"/>
    <property type="evidence" value="ECO:0007669"/>
    <property type="project" value="TreeGrafter"/>
</dbReference>
<dbReference type="Gene3D" id="3.90.1180.10">
    <property type="entry name" value="Ribosomal protein L13"/>
    <property type="match status" value="1"/>
</dbReference>
<dbReference type="Pfam" id="PF00572">
    <property type="entry name" value="Ribosomal_L13"/>
    <property type="match status" value="1"/>
</dbReference>
<name>A0A371IKH6_9FIRM</name>
<dbReference type="NCBIfam" id="TIGR01066">
    <property type="entry name" value="rplM_bact"/>
    <property type="match status" value="1"/>
</dbReference>
<protein>
    <recommendedName>
        <fullName evidence="4 5">Large ribosomal subunit protein uL13</fullName>
    </recommendedName>
</protein>
<dbReference type="PANTHER" id="PTHR11545">
    <property type="entry name" value="RIBOSOMAL PROTEIN L13"/>
    <property type="match status" value="1"/>
</dbReference>
<evidence type="ECO:0000256" key="3">
    <source>
        <dbReference type="ARBA" id="ARBA00023274"/>
    </source>
</evidence>
<evidence type="ECO:0000256" key="7">
    <source>
        <dbReference type="RuleBase" id="RU003878"/>
    </source>
</evidence>
<evidence type="ECO:0000256" key="6">
    <source>
        <dbReference type="RuleBase" id="RU003877"/>
    </source>
</evidence>
<dbReference type="GO" id="GO:0003735">
    <property type="term" value="F:structural constituent of ribosome"/>
    <property type="evidence" value="ECO:0007669"/>
    <property type="project" value="InterPro"/>
</dbReference>
<evidence type="ECO:0000313" key="11">
    <source>
        <dbReference type="Proteomes" id="UP000319424"/>
    </source>
</evidence>
<evidence type="ECO:0000256" key="5">
    <source>
        <dbReference type="HAMAP-Rule" id="MF_01366"/>
    </source>
</evidence>
<dbReference type="RefSeq" id="WP_068913165.1">
    <property type="nucleotide sequence ID" value="NZ_MBEW02000016.1"/>
</dbReference>
<dbReference type="FunFam" id="3.90.1180.10:FF:000001">
    <property type="entry name" value="50S ribosomal protein L13"/>
    <property type="match status" value="1"/>
</dbReference>
<comment type="similarity">
    <text evidence="1 5 6">Belongs to the universal ribosomal protein uL13 family.</text>
</comment>
<keyword evidence="2 5" id="KW-0689">Ribosomal protein</keyword>
<dbReference type="GO" id="GO:0006412">
    <property type="term" value="P:translation"/>
    <property type="evidence" value="ECO:0007669"/>
    <property type="project" value="UniProtKB-UniRule"/>
</dbReference>
<dbReference type="EMBL" id="VJXW01000005">
    <property type="protein sequence ID" value="TRW26996.1"/>
    <property type="molecule type" value="Genomic_DNA"/>
</dbReference>